<dbReference type="EMBL" id="JAQQWK010000009">
    <property type="protein sequence ID" value="KAK8034569.1"/>
    <property type="molecule type" value="Genomic_DNA"/>
</dbReference>
<keyword evidence="3" id="KW-1185">Reference proteome</keyword>
<feature type="compositionally biased region" description="Polar residues" evidence="1">
    <location>
        <begin position="292"/>
        <end position="304"/>
    </location>
</feature>
<feature type="compositionally biased region" description="Low complexity" evidence="1">
    <location>
        <begin position="376"/>
        <end position="393"/>
    </location>
</feature>
<comment type="caution">
    <text evidence="2">The sequence shown here is derived from an EMBL/GenBank/DDBJ whole genome shotgun (WGS) entry which is preliminary data.</text>
</comment>
<feature type="region of interest" description="Disordered" evidence="1">
    <location>
        <begin position="229"/>
        <end position="304"/>
    </location>
</feature>
<protein>
    <submittedName>
        <fullName evidence="2">Uncharacterized protein</fullName>
    </submittedName>
</protein>
<proteinExistence type="predicted"/>
<accession>A0ABR1SJY2</accession>
<evidence type="ECO:0000313" key="3">
    <source>
        <dbReference type="Proteomes" id="UP001444661"/>
    </source>
</evidence>
<sequence length="441" mass="48507">MLVTRGVDTIRTQPHRDIDTYLVSTDDIAEILDIVIAGLRKSHDRHLSTGCLSVLLPSHIRARAGTHEKGIFPQCSKSADPATTISSVKSAFSAAGYGKDLGITHTLRNNKAIIVSRQSITECDYTPHTNSSTSSVLIQRGNGVSGAGAQIFNPFHDENLWSVRRPSSMPLPDKRSLVEEANMPADEHDIVSFPPLRPRSCTNDWVAPQPELENLHPERQRTPTLIQCGVDAHRGNTPVSDTEETSSISTSTPPRTTTFSSSSPAESPKNPTRKKSMGTSIGVASHRRRSTLHQIDQPDQTPDNTFLLDSLRRYSLMPLLEHTPEVLRRNTMVPKPLEDVVLSDRRRMSSRDMLEEILVKDTKAAKAAKTAKTRKAASQGSGSRHSSSSSSPSKTYRKAPRPSSGGSSFRWHYCLDDSVPHVCADEQPTPVSERSLEDSLR</sequence>
<reference evidence="2 3" key="1">
    <citation type="submission" date="2023-01" db="EMBL/GenBank/DDBJ databases">
        <title>Analysis of 21 Apiospora genomes using comparative genomics revels a genus with tremendous synthesis potential of carbohydrate active enzymes and secondary metabolites.</title>
        <authorList>
            <person name="Sorensen T."/>
        </authorList>
    </citation>
    <scope>NUCLEOTIDE SEQUENCE [LARGE SCALE GENOMIC DNA]</scope>
    <source>
        <strain evidence="2 3">CBS 33761</strain>
    </source>
</reference>
<feature type="compositionally biased region" description="Low complexity" evidence="1">
    <location>
        <begin position="245"/>
        <end position="264"/>
    </location>
</feature>
<evidence type="ECO:0000256" key="1">
    <source>
        <dbReference type="SAM" id="MobiDB-lite"/>
    </source>
</evidence>
<evidence type="ECO:0000313" key="2">
    <source>
        <dbReference type="EMBL" id="KAK8034569.1"/>
    </source>
</evidence>
<feature type="region of interest" description="Disordered" evidence="1">
    <location>
        <begin position="362"/>
        <end position="441"/>
    </location>
</feature>
<organism evidence="2 3">
    <name type="scientific">Apiospora rasikravindrae</name>
    <dbReference type="NCBI Taxonomy" id="990691"/>
    <lineage>
        <taxon>Eukaryota</taxon>
        <taxon>Fungi</taxon>
        <taxon>Dikarya</taxon>
        <taxon>Ascomycota</taxon>
        <taxon>Pezizomycotina</taxon>
        <taxon>Sordariomycetes</taxon>
        <taxon>Xylariomycetidae</taxon>
        <taxon>Amphisphaeriales</taxon>
        <taxon>Apiosporaceae</taxon>
        <taxon>Apiospora</taxon>
    </lineage>
</organism>
<gene>
    <name evidence="2" type="ORF">PG993_009564</name>
</gene>
<dbReference type="Proteomes" id="UP001444661">
    <property type="component" value="Unassembled WGS sequence"/>
</dbReference>
<name>A0ABR1SJY2_9PEZI</name>